<dbReference type="InterPro" id="IPR039360">
    <property type="entry name" value="Ras_GTPase"/>
</dbReference>
<dbReference type="CDD" id="cd05136">
    <property type="entry name" value="RasGAP_DAB2IP"/>
    <property type="match status" value="1"/>
</dbReference>
<dbReference type="Gene3D" id="1.10.506.10">
    <property type="entry name" value="GTPase Activation - p120gap, domain 1"/>
    <property type="match status" value="2"/>
</dbReference>
<dbReference type="SMART" id="SM00323">
    <property type="entry name" value="RasGAP"/>
    <property type="match status" value="1"/>
</dbReference>
<evidence type="ECO:0000259" key="5">
    <source>
        <dbReference type="PROSITE" id="PS50003"/>
    </source>
</evidence>
<feature type="compositionally biased region" description="Polar residues" evidence="4">
    <location>
        <begin position="819"/>
        <end position="835"/>
    </location>
</feature>
<gene>
    <name evidence="8" type="primary">DAB2IP</name>
</gene>
<sequence length="1018" mass="112142">MPRLKESRSHESLLSPSSAVEALALSMEEEVVIKPVHSSILGQDYCFEVTTSSGSKCFSCRSAAERDKWMENLRRAVHPNKDNSRRVEHILKLWVIEAKDLPAKKKYLCELCLDDVLYARTTGKLKTDNVFWGEHFEFHNLPPLRTVTVHLYRETDKKKKKERNSYLGLVSLPAASVAGRQFVEKWYPVVTPNPKGGKGPGPMIRIKARYQTITILPMEMYKEFAEHITNHYLGLCAALEPILSAKTKEEMASALVHILQSTGKVKDFLTDLMMSEVDRCGDNEHLIFRENTLATKAIEEYLKLVGQKYLQDALGEFIKALYESDENCEVDPSKCSAADLPEHQGNLKMCCELAFCKIINSYCVFPRELKEVFASWRQECSSRGRPDISERLISASLFLRFLCPAIMSPSLFHLLQEYPDDRTARTLTLIAKVTQNLANFAKFGSKEEYMSFMNQFLEHEWTNMQRFLLEISNPETISNTAGFEGYIDLGRELSSLHSLLWEAVSQLEQSIVSKLGPLPRILRDVHTALSTPGSGQLTGTNDLASTPGSGSSSISAGLQKMVIENDLSGLIDFTRLPSPTPENKDLFFVTRSSGVQPSPARSSSYSEANEPDLQMANGGKSLSMVDLQDARALDGEAGSPAGPDALAADGQVPTAQLVAGWPARAAPVSLAGLATVRRAGQTPTTPGTSEGAPGRPQLLAPLSFQNPVYQMAAGLPLSPRGLGDSGSEGHSSLSSHSNSEELAAAAKLGSFSSATAAAAEDLGRRPGELARRQMSLTEKGGQPTVPRQNSAGPQRRIDQPPPPPPPPPPAPRGRTPPTLLSTLQYPRPSSGTLASASPDWAGPGARLRQQSSSSKGDSPELKPRAVHKQDLAVLQDKLRISTKKLEEYETLFKCQEETTQKLVLEYQARLEEGEERLRRQQEDKDIQMKGIISRLMSVEEELKKDHAEMQAAVDSKQKIIDAQEKRIASLDAANARLMSALTQLKERYSMQARNGISPTNPTKLQITENGEFRNSSNC</sequence>
<keyword evidence="2" id="KW-0597">Phosphoprotein</keyword>
<feature type="compositionally biased region" description="Low complexity" evidence="4">
    <location>
        <begin position="545"/>
        <end position="554"/>
    </location>
</feature>
<dbReference type="InterPro" id="IPR001849">
    <property type="entry name" value="PH_domain"/>
</dbReference>
<dbReference type="Pfam" id="PF25321">
    <property type="entry name" value="PH_RASGAP"/>
    <property type="match status" value="1"/>
</dbReference>
<evidence type="ECO:0000313" key="9">
    <source>
        <dbReference type="Proteomes" id="UP000694570"/>
    </source>
</evidence>
<keyword evidence="1" id="KW-0343">GTPase activation</keyword>
<feature type="region of interest" description="Disordered" evidence="4">
    <location>
        <begin position="719"/>
        <end position="740"/>
    </location>
</feature>
<dbReference type="PANTHER" id="PTHR10194">
    <property type="entry name" value="RAS GTPASE-ACTIVATING PROTEINS"/>
    <property type="match status" value="1"/>
</dbReference>
<dbReference type="InterPro" id="IPR021887">
    <property type="entry name" value="DAB2P_C"/>
</dbReference>
<dbReference type="GO" id="GO:0005096">
    <property type="term" value="F:GTPase activator activity"/>
    <property type="evidence" value="ECO:0007669"/>
    <property type="project" value="UniProtKB-KW"/>
</dbReference>
<evidence type="ECO:0000256" key="2">
    <source>
        <dbReference type="ARBA" id="ARBA00022553"/>
    </source>
</evidence>
<feature type="region of interest" description="Disordered" evidence="4">
    <location>
        <begin position="679"/>
        <end position="699"/>
    </location>
</feature>
<dbReference type="InterPro" id="IPR023152">
    <property type="entry name" value="RasGAP_CS"/>
</dbReference>
<dbReference type="Gene3D" id="2.60.40.150">
    <property type="entry name" value="C2 domain"/>
    <property type="match status" value="1"/>
</dbReference>
<feature type="domain" description="Ras-GAP" evidence="7">
    <location>
        <begin position="247"/>
        <end position="439"/>
    </location>
</feature>
<dbReference type="Pfam" id="PF12004">
    <property type="entry name" value="DAB2P_C"/>
    <property type="match status" value="1"/>
</dbReference>
<feature type="region of interest" description="Disordered" evidence="4">
    <location>
        <begin position="591"/>
        <end position="618"/>
    </location>
</feature>
<feature type="coiled-coil region" evidence="3">
    <location>
        <begin position="960"/>
        <end position="987"/>
    </location>
</feature>
<protein>
    <submittedName>
        <fullName evidence="8">DAB2 interacting protein</fullName>
    </submittedName>
</protein>
<dbReference type="Pfam" id="PF00168">
    <property type="entry name" value="C2"/>
    <property type="match status" value="1"/>
</dbReference>
<dbReference type="Pfam" id="PF00616">
    <property type="entry name" value="RasGAP"/>
    <property type="match status" value="2"/>
</dbReference>
<feature type="coiled-coil region" evidence="3">
    <location>
        <begin position="871"/>
        <end position="923"/>
    </location>
</feature>
<dbReference type="FunFam" id="1.10.506.10:FF:000001">
    <property type="entry name" value="Ras GTPase-activating protein nGAP isoform 2"/>
    <property type="match status" value="1"/>
</dbReference>
<feature type="compositionally biased region" description="Pro residues" evidence="4">
    <location>
        <begin position="799"/>
        <end position="811"/>
    </location>
</feature>
<accession>A0A8D0W8W3</accession>
<dbReference type="InterPro" id="IPR008936">
    <property type="entry name" value="Rho_GTPase_activation_prot"/>
</dbReference>
<dbReference type="CDD" id="cd04013">
    <property type="entry name" value="C2_SynGAP_like"/>
    <property type="match status" value="1"/>
</dbReference>
<feature type="compositionally biased region" description="Polar residues" evidence="4">
    <location>
        <begin position="530"/>
        <end position="544"/>
    </location>
</feature>
<dbReference type="SUPFAM" id="SSF50729">
    <property type="entry name" value="PH domain-like"/>
    <property type="match status" value="1"/>
</dbReference>
<keyword evidence="3" id="KW-0175">Coiled coil</keyword>
<feature type="compositionally biased region" description="Polar residues" evidence="4">
    <location>
        <begin position="591"/>
        <end position="607"/>
    </location>
</feature>
<dbReference type="InterPro" id="IPR001936">
    <property type="entry name" value="RasGAP_dom"/>
</dbReference>
<reference evidence="8" key="1">
    <citation type="submission" date="2025-08" db="UniProtKB">
        <authorList>
            <consortium name="Ensembl"/>
        </authorList>
    </citation>
    <scope>IDENTIFICATION</scope>
</reference>
<dbReference type="AlphaFoldDB" id="A0A8D0W8W3"/>
<dbReference type="InterPro" id="IPR035892">
    <property type="entry name" value="C2_domain_sf"/>
</dbReference>
<dbReference type="PROSITE" id="PS50018">
    <property type="entry name" value="RAS_GTPASE_ACTIV_2"/>
    <property type="match status" value="1"/>
</dbReference>
<evidence type="ECO:0000313" key="8">
    <source>
        <dbReference type="Ensembl" id="ENSSSCP00030016819.1"/>
    </source>
</evidence>
<dbReference type="InterPro" id="IPR057606">
    <property type="entry name" value="SynGAP1-like_PH"/>
</dbReference>
<feature type="region of interest" description="Disordered" evidence="4">
    <location>
        <begin position="775"/>
        <end position="867"/>
    </location>
</feature>
<dbReference type="Proteomes" id="UP000694570">
    <property type="component" value="Unplaced"/>
</dbReference>
<evidence type="ECO:0000259" key="6">
    <source>
        <dbReference type="PROSITE" id="PS50004"/>
    </source>
</evidence>
<feature type="compositionally biased region" description="Basic and acidic residues" evidence="4">
    <location>
        <begin position="857"/>
        <end position="867"/>
    </location>
</feature>
<feature type="region of interest" description="Disordered" evidence="4">
    <location>
        <begin position="530"/>
        <end position="554"/>
    </location>
</feature>
<evidence type="ECO:0000259" key="7">
    <source>
        <dbReference type="PROSITE" id="PS50018"/>
    </source>
</evidence>
<evidence type="ECO:0000256" key="4">
    <source>
        <dbReference type="SAM" id="MobiDB-lite"/>
    </source>
</evidence>
<dbReference type="PANTHER" id="PTHR10194:SF26">
    <property type="entry name" value="DISABLED HOMOLOG 2-INTERACTING PROTEIN"/>
    <property type="match status" value="1"/>
</dbReference>
<dbReference type="Ensembl" id="ENSSSCT00030036743.1">
    <property type="protein sequence ID" value="ENSSSCP00030016819.1"/>
    <property type="gene ID" value="ENSSSCG00030026238.1"/>
</dbReference>
<name>A0A8D0W8W3_PIG</name>
<dbReference type="PROSITE" id="PS50003">
    <property type="entry name" value="PH_DOMAIN"/>
    <property type="match status" value="1"/>
</dbReference>
<dbReference type="PROSITE" id="PS50004">
    <property type="entry name" value="C2"/>
    <property type="match status" value="1"/>
</dbReference>
<dbReference type="InterPro" id="IPR000008">
    <property type="entry name" value="C2_dom"/>
</dbReference>
<organism evidence="8 9">
    <name type="scientific">Sus scrofa</name>
    <name type="common">Pig</name>
    <dbReference type="NCBI Taxonomy" id="9823"/>
    <lineage>
        <taxon>Eukaryota</taxon>
        <taxon>Metazoa</taxon>
        <taxon>Chordata</taxon>
        <taxon>Craniata</taxon>
        <taxon>Vertebrata</taxon>
        <taxon>Euteleostomi</taxon>
        <taxon>Mammalia</taxon>
        <taxon>Eutheria</taxon>
        <taxon>Laurasiatheria</taxon>
        <taxon>Artiodactyla</taxon>
        <taxon>Suina</taxon>
        <taxon>Suidae</taxon>
        <taxon>Sus</taxon>
    </lineage>
</organism>
<evidence type="ECO:0000256" key="1">
    <source>
        <dbReference type="ARBA" id="ARBA00022468"/>
    </source>
</evidence>
<dbReference type="InterPro" id="IPR011993">
    <property type="entry name" value="PH-like_dom_sf"/>
</dbReference>
<dbReference type="SUPFAM" id="SSF48350">
    <property type="entry name" value="GTPase activation domain, GAP"/>
    <property type="match status" value="1"/>
</dbReference>
<dbReference type="FunFam" id="2.60.40.150:FF:000010">
    <property type="entry name" value="Ras GTPase-activating protein nGAP isoform 2"/>
    <property type="match status" value="1"/>
</dbReference>
<feature type="domain" description="C2" evidence="6">
    <location>
        <begin position="69"/>
        <end position="187"/>
    </location>
</feature>
<feature type="region of interest" description="Disordered" evidence="4">
    <location>
        <begin position="993"/>
        <end position="1018"/>
    </location>
</feature>
<proteinExistence type="predicted"/>
<feature type="domain" description="PH" evidence="5">
    <location>
        <begin position="1"/>
        <end position="78"/>
    </location>
</feature>
<feature type="compositionally biased region" description="Low complexity" evidence="4">
    <location>
        <begin position="728"/>
        <end position="740"/>
    </location>
</feature>
<dbReference type="SMART" id="SM00239">
    <property type="entry name" value="C2"/>
    <property type="match status" value="1"/>
</dbReference>
<evidence type="ECO:0000256" key="3">
    <source>
        <dbReference type="SAM" id="Coils"/>
    </source>
</evidence>
<dbReference type="PROSITE" id="PS00509">
    <property type="entry name" value="RAS_GTPASE_ACTIV_1"/>
    <property type="match status" value="1"/>
</dbReference>
<dbReference type="Gene3D" id="2.30.29.30">
    <property type="entry name" value="Pleckstrin-homology domain (PH domain)/Phosphotyrosine-binding domain (PTB)"/>
    <property type="match status" value="1"/>
</dbReference>
<dbReference type="SUPFAM" id="SSF49562">
    <property type="entry name" value="C2 domain (Calcium/lipid-binding domain, CaLB)"/>
    <property type="match status" value="1"/>
</dbReference>